<reference evidence="1" key="1">
    <citation type="submission" date="2022-06" db="EMBL/GenBank/DDBJ databases">
        <authorList>
            <person name="Legras J.-L."/>
            <person name="Devillers H."/>
            <person name="Grondin C."/>
        </authorList>
    </citation>
    <scope>NUCLEOTIDE SEQUENCE</scope>
    <source>
        <strain evidence="1">CLIB 1444</strain>
    </source>
</reference>
<comment type="caution">
    <text evidence="1">The sequence shown here is derived from an EMBL/GenBank/DDBJ whole genome shotgun (WGS) entry which is preliminary data.</text>
</comment>
<name>A0ACA9YG76_9ASCO</name>
<organism evidence="1 2">
    <name type="scientific">[Candida] jaroonii</name>
    <dbReference type="NCBI Taxonomy" id="467808"/>
    <lineage>
        <taxon>Eukaryota</taxon>
        <taxon>Fungi</taxon>
        <taxon>Dikarya</taxon>
        <taxon>Ascomycota</taxon>
        <taxon>Saccharomycotina</taxon>
        <taxon>Pichiomycetes</taxon>
        <taxon>Debaryomycetaceae</taxon>
        <taxon>Yamadazyma</taxon>
    </lineage>
</organism>
<proteinExistence type="predicted"/>
<dbReference type="EMBL" id="CALSDN010000019">
    <property type="protein sequence ID" value="CAH6723718.1"/>
    <property type="molecule type" value="Genomic_DNA"/>
</dbReference>
<gene>
    <name evidence="1" type="ORF">CLIB1444_19S00364</name>
</gene>
<evidence type="ECO:0000313" key="2">
    <source>
        <dbReference type="Proteomes" id="UP001152531"/>
    </source>
</evidence>
<keyword evidence="2" id="KW-1185">Reference proteome</keyword>
<protein>
    <submittedName>
        <fullName evidence="1">Vacuolar basic amino acid transporter 1</fullName>
    </submittedName>
</protein>
<sequence>MKKSETDETSYLLSQDSESSNSNINNVVTVNKWEVIPSLWTGAFLAALDGTIVTAIYPVIGGDFQQSDKASWVATLYMLSSSALQPLYGGLSDMFGRKPMLLIANVIFLIGSFGCFLAQNITQLFIARIIAGVGGAGLGTLSSIIVSDMVSLRERGTYNGMANLVYGTGQVVGAPIGGYLADKVGWRYAFLIQCPITLISIIVIHFRVKLPHHNKTVGWRDIDISGSIFLITAITLILVALQLATNQLPMKYPVLVFTGSLVSFFIVWRTELKAKNPIISIKVLTTRNPLLSGLTNFFGYMGYFAISFNLPLLLQVVYDETASKAGSRLITSIVAMCIGSLSAGYITRRTGNYYYVCLCGVGSEILGSLLSTTFSDSTQGWQFQTYLFPSGLGHGLILSGTLMAIVSSIEKTDQARAISMSYLFRVLGGSFGITLTSIYNNFMVARVLSDKLSGVTNRNQIITKVTKSVAEINSLPEPIRVIVKNSFALVIHRSFTCVVIIECLSMVFASGIKQFSLDK</sequence>
<evidence type="ECO:0000313" key="1">
    <source>
        <dbReference type="EMBL" id="CAH6723718.1"/>
    </source>
</evidence>
<accession>A0ACA9YG76</accession>
<dbReference type="Proteomes" id="UP001152531">
    <property type="component" value="Unassembled WGS sequence"/>
</dbReference>